<gene>
    <name evidence="3" type="ORF">MGAD_44690</name>
</gene>
<dbReference type="Proteomes" id="UP000466187">
    <property type="component" value="Chromosome"/>
</dbReference>
<dbReference type="EMBL" id="AP022608">
    <property type="protein sequence ID" value="BBZ20134.1"/>
    <property type="molecule type" value="Genomic_DNA"/>
</dbReference>
<accession>A0A7I7WRL5</accession>
<reference evidence="3 4" key="1">
    <citation type="journal article" date="2019" name="Emerg. Microbes Infect.">
        <title>Comprehensive subspecies identification of 175 nontuberculous mycobacteria species based on 7547 genomic profiles.</title>
        <authorList>
            <person name="Matsumoto Y."/>
            <person name="Kinjo T."/>
            <person name="Motooka D."/>
            <person name="Nabeya D."/>
            <person name="Jung N."/>
            <person name="Uechi K."/>
            <person name="Horii T."/>
            <person name="Iida T."/>
            <person name="Fujita J."/>
            <person name="Nakamura S."/>
        </authorList>
    </citation>
    <scope>NUCLEOTIDE SEQUENCE [LARGE SCALE GENOMIC DNA]</scope>
    <source>
        <strain evidence="3 4">JCM 12688</strain>
    </source>
</reference>
<evidence type="ECO:0000313" key="3">
    <source>
        <dbReference type="EMBL" id="BBZ20134.1"/>
    </source>
</evidence>
<sequence length="83" mass="9212">MTLQDRIQIEIGVATNESLRAIGSRLLPPRPASTIKREIDNNGRHTVDHPDRNSGYRRKHAFGARQSTQRRGGLLRADGAGIL</sequence>
<feature type="domain" description="Transposase IS30-like HTH" evidence="2">
    <location>
        <begin position="1"/>
        <end position="39"/>
    </location>
</feature>
<dbReference type="AlphaFoldDB" id="A0A7I7WRL5"/>
<dbReference type="InterPro" id="IPR025246">
    <property type="entry name" value="IS30-like_HTH"/>
</dbReference>
<organism evidence="3 4">
    <name type="scientific">Mycolicibacterium gadium</name>
    <name type="common">Mycobacterium gadium</name>
    <dbReference type="NCBI Taxonomy" id="1794"/>
    <lineage>
        <taxon>Bacteria</taxon>
        <taxon>Bacillati</taxon>
        <taxon>Actinomycetota</taxon>
        <taxon>Actinomycetes</taxon>
        <taxon>Mycobacteriales</taxon>
        <taxon>Mycobacteriaceae</taxon>
        <taxon>Mycolicibacterium</taxon>
    </lineage>
</organism>
<protein>
    <recommendedName>
        <fullName evidence="2">Transposase IS30-like HTH domain-containing protein</fullName>
    </recommendedName>
</protein>
<name>A0A7I7WRL5_MYCGU</name>
<evidence type="ECO:0000256" key="1">
    <source>
        <dbReference type="SAM" id="MobiDB-lite"/>
    </source>
</evidence>
<feature type="compositionally biased region" description="Low complexity" evidence="1">
    <location>
        <begin position="70"/>
        <end position="83"/>
    </location>
</feature>
<evidence type="ECO:0000259" key="2">
    <source>
        <dbReference type="Pfam" id="PF13936"/>
    </source>
</evidence>
<feature type="compositionally biased region" description="Basic and acidic residues" evidence="1">
    <location>
        <begin position="42"/>
        <end position="54"/>
    </location>
</feature>
<dbReference type="Pfam" id="PF13936">
    <property type="entry name" value="HTH_38"/>
    <property type="match status" value="1"/>
</dbReference>
<dbReference type="RefSeq" id="WP_407938943.1">
    <property type="nucleotide sequence ID" value="NZ_AP022608.1"/>
</dbReference>
<evidence type="ECO:0000313" key="4">
    <source>
        <dbReference type="Proteomes" id="UP000466187"/>
    </source>
</evidence>
<dbReference type="KEGG" id="mgad:MGAD_44690"/>
<proteinExistence type="predicted"/>
<feature type="region of interest" description="Disordered" evidence="1">
    <location>
        <begin position="42"/>
        <end position="83"/>
    </location>
</feature>